<dbReference type="EMBL" id="JAXCGZ010010070">
    <property type="protein sequence ID" value="KAK7075843.1"/>
    <property type="molecule type" value="Genomic_DNA"/>
</dbReference>
<accession>A0AAN8X7D7</accession>
<dbReference type="Gene3D" id="2.40.30.10">
    <property type="entry name" value="Translation factors"/>
    <property type="match status" value="1"/>
</dbReference>
<dbReference type="PANTHER" id="PTHR43512:SF7">
    <property type="entry name" value="TRANSLATION FACTOR GUF1, MITOCHONDRIAL"/>
    <property type="match status" value="1"/>
</dbReference>
<evidence type="ECO:0000313" key="2">
    <source>
        <dbReference type="Proteomes" id="UP001381693"/>
    </source>
</evidence>
<feature type="non-terminal residue" evidence="1">
    <location>
        <position position="1"/>
    </location>
</feature>
<comment type="caution">
    <text evidence="1">The sequence shown here is derived from an EMBL/GenBank/DDBJ whole genome shotgun (WGS) entry which is preliminary data.</text>
</comment>
<sequence>YTGQVGYLTANIRIAQDIKVGDTLCLKGEEITPLPGFQHAKPMVFAGVYAVDQSENMALMSAIERLTLNDSSVSLTMES</sequence>
<dbReference type="GO" id="GO:0097177">
    <property type="term" value="F:mitochondrial ribosome binding"/>
    <property type="evidence" value="ECO:0007669"/>
    <property type="project" value="TreeGrafter"/>
</dbReference>
<reference evidence="1 2" key="1">
    <citation type="submission" date="2023-11" db="EMBL/GenBank/DDBJ databases">
        <title>Halocaridina rubra genome assembly.</title>
        <authorList>
            <person name="Smith C."/>
        </authorList>
    </citation>
    <scope>NUCLEOTIDE SEQUENCE [LARGE SCALE GENOMIC DNA]</scope>
    <source>
        <strain evidence="1">EP-1</strain>
        <tissue evidence="1">Whole</tissue>
    </source>
</reference>
<dbReference type="Gene3D" id="3.30.70.870">
    <property type="entry name" value="Elongation Factor G (Translational Gtpase), domain 3"/>
    <property type="match status" value="1"/>
</dbReference>
<dbReference type="GO" id="GO:0005739">
    <property type="term" value="C:mitochondrion"/>
    <property type="evidence" value="ECO:0007669"/>
    <property type="project" value="TreeGrafter"/>
</dbReference>
<proteinExistence type="predicted"/>
<gene>
    <name evidence="1" type="primary">GUF1_1</name>
    <name evidence="1" type="ORF">SK128_022002</name>
</gene>
<evidence type="ECO:0000313" key="1">
    <source>
        <dbReference type="EMBL" id="KAK7075843.1"/>
    </source>
</evidence>
<dbReference type="AlphaFoldDB" id="A0AAN8X7D7"/>
<dbReference type="PANTHER" id="PTHR43512">
    <property type="entry name" value="TRANSLATION FACTOR GUF1-RELATED"/>
    <property type="match status" value="1"/>
</dbReference>
<name>A0AAN8X7D7_HALRR</name>
<protein>
    <submittedName>
        <fullName evidence="1">Translation factor guf1 mitochondrial</fullName>
    </submittedName>
</protein>
<dbReference type="Proteomes" id="UP001381693">
    <property type="component" value="Unassembled WGS sequence"/>
</dbReference>
<keyword evidence="2" id="KW-1185">Reference proteome</keyword>
<dbReference type="GO" id="GO:0045727">
    <property type="term" value="P:positive regulation of translation"/>
    <property type="evidence" value="ECO:0007669"/>
    <property type="project" value="TreeGrafter"/>
</dbReference>
<feature type="non-terminal residue" evidence="1">
    <location>
        <position position="79"/>
    </location>
</feature>
<dbReference type="InterPro" id="IPR006297">
    <property type="entry name" value="EF-4"/>
</dbReference>
<organism evidence="1 2">
    <name type="scientific">Halocaridina rubra</name>
    <name type="common">Hawaiian red shrimp</name>
    <dbReference type="NCBI Taxonomy" id="373956"/>
    <lineage>
        <taxon>Eukaryota</taxon>
        <taxon>Metazoa</taxon>
        <taxon>Ecdysozoa</taxon>
        <taxon>Arthropoda</taxon>
        <taxon>Crustacea</taxon>
        <taxon>Multicrustacea</taxon>
        <taxon>Malacostraca</taxon>
        <taxon>Eumalacostraca</taxon>
        <taxon>Eucarida</taxon>
        <taxon>Decapoda</taxon>
        <taxon>Pleocyemata</taxon>
        <taxon>Caridea</taxon>
        <taxon>Atyoidea</taxon>
        <taxon>Atyidae</taxon>
        <taxon>Halocaridina</taxon>
    </lineage>
</organism>
<dbReference type="GO" id="GO:0005525">
    <property type="term" value="F:GTP binding"/>
    <property type="evidence" value="ECO:0007669"/>
    <property type="project" value="InterPro"/>
</dbReference>